<dbReference type="PANTHER" id="PTHR11048:SF5">
    <property type="entry name" value="DECAPRENYL-PHOSPHATE PHOSPHORIBOSYLTRANSFERASE"/>
    <property type="match status" value="1"/>
</dbReference>
<dbReference type="Pfam" id="PF12710">
    <property type="entry name" value="HAD"/>
    <property type="match status" value="1"/>
</dbReference>
<dbReference type="EMBL" id="JAQQEZ010000055">
    <property type="protein sequence ID" value="MFM0007185.1"/>
    <property type="molecule type" value="Genomic_DNA"/>
</dbReference>
<feature type="transmembrane region" description="Helical" evidence="6">
    <location>
        <begin position="260"/>
        <end position="285"/>
    </location>
</feature>
<feature type="transmembrane region" description="Helical" evidence="6">
    <location>
        <begin position="315"/>
        <end position="333"/>
    </location>
</feature>
<keyword evidence="8" id="KW-1185">Reference proteome</keyword>
<name>A0ABW9B2T0_9BURK</name>
<feature type="transmembrane region" description="Helical" evidence="6">
    <location>
        <begin position="339"/>
        <end position="357"/>
    </location>
</feature>
<dbReference type="RefSeq" id="WP_408181746.1">
    <property type="nucleotide sequence ID" value="NZ_JAQQEZ010000055.1"/>
</dbReference>
<comment type="caution">
    <text evidence="7">The sequence shown here is derived from an EMBL/GenBank/DDBJ whole genome shotgun (WGS) entry which is preliminary data.</text>
</comment>
<dbReference type="PANTHER" id="PTHR11048">
    <property type="entry name" value="PRENYLTRANSFERASES"/>
    <property type="match status" value="1"/>
</dbReference>
<dbReference type="NCBIfam" id="NF006088">
    <property type="entry name" value="PRK08238.1"/>
    <property type="match status" value="1"/>
</dbReference>
<evidence type="ECO:0000256" key="1">
    <source>
        <dbReference type="ARBA" id="ARBA00004141"/>
    </source>
</evidence>
<accession>A0ABW9B2T0</accession>
<keyword evidence="3 6" id="KW-0812">Transmembrane</keyword>
<evidence type="ECO:0000313" key="7">
    <source>
        <dbReference type="EMBL" id="MFM0007185.1"/>
    </source>
</evidence>
<keyword evidence="4 6" id="KW-1133">Transmembrane helix</keyword>
<evidence type="ECO:0000256" key="6">
    <source>
        <dbReference type="SAM" id="Phobius"/>
    </source>
</evidence>
<dbReference type="CDD" id="cd13963">
    <property type="entry name" value="PT_UbiA_2"/>
    <property type="match status" value="1"/>
</dbReference>
<gene>
    <name evidence="7" type="ORF">PQR57_40300</name>
</gene>
<evidence type="ECO:0000313" key="8">
    <source>
        <dbReference type="Proteomes" id="UP001629230"/>
    </source>
</evidence>
<reference evidence="7 8" key="1">
    <citation type="journal article" date="2024" name="Chem. Sci.">
        <title>Discovery of megapolipeptins by genome mining of a Burkholderiales bacteria collection.</title>
        <authorList>
            <person name="Paulo B.S."/>
            <person name="Recchia M.J.J."/>
            <person name="Lee S."/>
            <person name="Fergusson C.H."/>
            <person name="Romanowski S.B."/>
            <person name="Hernandez A."/>
            <person name="Krull N."/>
            <person name="Liu D.Y."/>
            <person name="Cavanagh H."/>
            <person name="Bos A."/>
            <person name="Gray C.A."/>
            <person name="Murphy B.T."/>
            <person name="Linington R.G."/>
            <person name="Eustaquio A.S."/>
        </authorList>
    </citation>
    <scope>NUCLEOTIDE SEQUENCE [LARGE SCALE GENOMIC DNA]</scope>
    <source>
        <strain evidence="7 8">RL17-350-BIC-A</strain>
    </source>
</reference>
<dbReference type="InterPro" id="IPR000537">
    <property type="entry name" value="UbiA_prenyltransferase"/>
</dbReference>
<feature type="transmembrane region" description="Helical" evidence="6">
    <location>
        <begin position="450"/>
        <end position="473"/>
    </location>
</feature>
<keyword evidence="5 6" id="KW-0472">Membrane</keyword>
<dbReference type="InterPro" id="IPR039653">
    <property type="entry name" value="Prenyltransferase"/>
</dbReference>
<dbReference type="Pfam" id="PF01040">
    <property type="entry name" value="UbiA"/>
    <property type="match status" value="1"/>
</dbReference>
<dbReference type="SUPFAM" id="SSF56784">
    <property type="entry name" value="HAD-like"/>
    <property type="match status" value="1"/>
</dbReference>
<evidence type="ECO:0000256" key="2">
    <source>
        <dbReference type="ARBA" id="ARBA00022475"/>
    </source>
</evidence>
<dbReference type="InterPro" id="IPR023214">
    <property type="entry name" value="HAD_sf"/>
</dbReference>
<feature type="transmembrane region" description="Helical" evidence="6">
    <location>
        <begin position="291"/>
        <end position="308"/>
    </location>
</feature>
<evidence type="ECO:0000256" key="5">
    <source>
        <dbReference type="ARBA" id="ARBA00023136"/>
    </source>
</evidence>
<dbReference type="Gene3D" id="3.40.50.1000">
    <property type="entry name" value="HAD superfamily/HAD-like"/>
    <property type="match status" value="1"/>
</dbReference>
<protein>
    <submittedName>
        <fullName evidence="7">UbiA family prenyltransferase</fullName>
    </submittedName>
</protein>
<feature type="transmembrane region" description="Helical" evidence="6">
    <location>
        <begin position="219"/>
        <end position="239"/>
    </location>
</feature>
<organism evidence="7 8">
    <name type="scientific">Paraburkholderia dipogonis</name>
    <dbReference type="NCBI Taxonomy" id="1211383"/>
    <lineage>
        <taxon>Bacteria</taxon>
        <taxon>Pseudomonadati</taxon>
        <taxon>Pseudomonadota</taxon>
        <taxon>Betaproteobacteria</taxon>
        <taxon>Burkholderiales</taxon>
        <taxon>Burkholderiaceae</taxon>
        <taxon>Paraburkholderia</taxon>
    </lineage>
</organism>
<dbReference type="Proteomes" id="UP001629230">
    <property type="component" value="Unassembled WGS sequence"/>
</dbReference>
<evidence type="ECO:0000256" key="4">
    <source>
        <dbReference type="ARBA" id="ARBA00022989"/>
    </source>
</evidence>
<feature type="transmembrane region" description="Helical" evidence="6">
    <location>
        <begin position="387"/>
        <end position="408"/>
    </location>
</feature>
<dbReference type="InterPro" id="IPR036412">
    <property type="entry name" value="HAD-like_sf"/>
</dbReference>
<evidence type="ECO:0000256" key="3">
    <source>
        <dbReference type="ARBA" id="ARBA00022692"/>
    </source>
</evidence>
<dbReference type="InterPro" id="IPR044878">
    <property type="entry name" value="UbiA_sf"/>
</dbReference>
<feature type="transmembrane region" description="Helical" evidence="6">
    <location>
        <begin position="420"/>
        <end position="438"/>
    </location>
</feature>
<comment type="subcellular location">
    <subcellularLocation>
        <location evidence="1">Membrane</location>
        <topology evidence="1">Multi-pass membrane protein</topology>
    </subcellularLocation>
</comment>
<proteinExistence type="predicted"/>
<keyword evidence="2" id="KW-1003">Cell membrane</keyword>
<sequence length="474" mass="52760">MSDASIPLCVDLDGTLTCTDLLVESFLVLFKRNPLYVFYCIVWLLRGKANLKAQIASRVAIDVSVLPYDPRFVEFLREEQSNGRDLYLCTASNQRFAEQVATHFGFFKGVMASNEARNLSGKNKAGALSAEFGVGGFDYCGNALADVAVWKQARRAIVVGSRHIAAAAQKVNNTTLFFERKRSFVRLVIKEMRVHQWVKNLLIFVPLLASHRFTDVNSIFAEGIAFLSFSFCASSVYLLNDMLDLDADRRHMRKRNRPFASGQLSLTFGIFLTLALLAASAALTVLLPSEFGLVLACYLVATVAYSFALKRMMLVDVFTLAALYTVRIAAGGAADDIPLSHWLIMFSVLIFLSLAMVKRYTELDALLLRDGECAVAGRGYITQDLGILRSFGTASGYLAVLVLALYMNSSEISILYHHQHALWFLFGLLLYWISRVWMLAFRGQMHDDPIVFAIKDRLSMLVIGLCIATVIVAI</sequence>
<dbReference type="Gene3D" id="1.10.357.140">
    <property type="entry name" value="UbiA prenyltransferase"/>
    <property type="match status" value="1"/>
</dbReference>